<accession>A0A5C3MZB5</accession>
<reference evidence="2 3" key="1">
    <citation type="journal article" date="2019" name="Nat. Ecol. Evol.">
        <title>Megaphylogeny resolves global patterns of mushroom evolution.</title>
        <authorList>
            <person name="Varga T."/>
            <person name="Krizsan K."/>
            <person name="Foldi C."/>
            <person name="Dima B."/>
            <person name="Sanchez-Garcia M."/>
            <person name="Sanchez-Ramirez S."/>
            <person name="Szollosi G.J."/>
            <person name="Szarkandi J.G."/>
            <person name="Papp V."/>
            <person name="Albert L."/>
            <person name="Andreopoulos W."/>
            <person name="Angelini C."/>
            <person name="Antonin V."/>
            <person name="Barry K.W."/>
            <person name="Bougher N.L."/>
            <person name="Buchanan P."/>
            <person name="Buyck B."/>
            <person name="Bense V."/>
            <person name="Catcheside P."/>
            <person name="Chovatia M."/>
            <person name="Cooper J."/>
            <person name="Damon W."/>
            <person name="Desjardin D."/>
            <person name="Finy P."/>
            <person name="Geml J."/>
            <person name="Haridas S."/>
            <person name="Hughes K."/>
            <person name="Justo A."/>
            <person name="Karasinski D."/>
            <person name="Kautmanova I."/>
            <person name="Kiss B."/>
            <person name="Kocsube S."/>
            <person name="Kotiranta H."/>
            <person name="LaButti K.M."/>
            <person name="Lechner B.E."/>
            <person name="Liimatainen K."/>
            <person name="Lipzen A."/>
            <person name="Lukacs Z."/>
            <person name="Mihaltcheva S."/>
            <person name="Morgado L.N."/>
            <person name="Niskanen T."/>
            <person name="Noordeloos M.E."/>
            <person name="Ohm R.A."/>
            <person name="Ortiz-Santana B."/>
            <person name="Ovrebo C."/>
            <person name="Racz N."/>
            <person name="Riley R."/>
            <person name="Savchenko A."/>
            <person name="Shiryaev A."/>
            <person name="Soop K."/>
            <person name="Spirin V."/>
            <person name="Szebenyi C."/>
            <person name="Tomsovsky M."/>
            <person name="Tulloss R.E."/>
            <person name="Uehling J."/>
            <person name="Grigoriev I.V."/>
            <person name="Vagvolgyi C."/>
            <person name="Papp T."/>
            <person name="Martin F.M."/>
            <person name="Miettinen O."/>
            <person name="Hibbett D.S."/>
            <person name="Nagy L.G."/>
        </authorList>
    </citation>
    <scope>NUCLEOTIDE SEQUENCE [LARGE SCALE GENOMIC DNA]</scope>
    <source>
        <strain evidence="2 3">OMC1185</strain>
    </source>
</reference>
<dbReference type="OrthoDB" id="112749at2759"/>
<keyword evidence="3" id="KW-1185">Reference proteome</keyword>
<gene>
    <name evidence="2" type="ORF">OE88DRAFT_268100</name>
</gene>
<organism evidence="2 3">
    <name type="scientific">Heliocybe sulcata</name>
    <dbReference type="NCBI Taxonomy" id="5364"/>
    <lineage>
        <taxon>Eukaryota</taxon>
        <taxon>Fungi</taxon>
        <taxon>Dikarya</taxon>
        <taxon>Basidiomycota</taxon>
        <taxon>Agaricomycotina</taxon>
        <taxon>Agaricomycetes</taxon>
        <taxon>Gloeophyllales</taxon>
        <taxon>Gloeophyllaceae</taxon>
        <taxon>Heliocybe</taxon>
    </lineage>
</organism>
<dbReference type="Proteomes" id="UP000305948">
    <property type="component" value="Unassembled WGS sequence"/>
</dbReference>
<protein>
    <submittedName>
        <fullName evidence="2">Uncharacterized protein</fullName>
    </submittedName>
</protein>
<feature type="signal peptide" evidence="1">
    <location>
        <begin position="1"/>
        <end position="23"/>
    </location>
</feature>
<evidence type="ECO:0000313" key="2">
    <source>
        <dbReference type="EMBL" id="TFK50550.1"/>
    </source>
</evidence>
<dbReference type="AlphaFoldDB" id="A0A5C3MZB5"/>
<feature type="chain" id="PRO_5022853921" evidence="1">
    <location>
        <begin position="24"/>
        <end position="223"/>
    </location>
</feature>
<dbReference type="EMBL" id="ML213513">
    <property type="protein sequence ID" value="TFK50550.1"/>
    <property type="molecule type" value="Genomic_DNA"/>
</dbReference>
<evidence type="ECO:0000313" key="3">
    <source>
        <dbReference type="Proteomes" id="UP000305948"/>
    </source>
</evidence>
<dbReference type="PANTHER" id="PTHR34204:SF2">
    <property type="entry name" value="RNA-BINDING ASCH DOMAIN PROTEIN"/>
    <property type="match status" value="1"/>
</dbReference>
<keyword evidence="1" id="KW-0732">Signal</keyword>
<sequence>MTRTLLFLRRVLCLVSLLPRSFSIKPRIMTYPTPYCQGMAELPSAAEERASLSSSDPSNPLVIHLQHGLAYTVGSALGCTPPTMNQCLQGFISPNKAGLSAGARAWTKHFHRSQADETKDTDHGWWGTPKGPVALLNDRALELFWRVMNKASWRNLHWLPHQVLAYEVRVPEGYGMRWSQDLSGTQGEGLCSTSEGIREEQPWIFRGFVEPMMEGGHEKGWRR</sequence>
<proteinExistence type="predicted"/>
<evidence type="ECO:0000256" key="1">
    <source>
        <dbReference type="SAM" id="SignalP"/>
    </source>
</evidence>
<name>A0A5C3MZB5_9AGAM</name>
<dbReference type="PANTHER" id="PTHR34204">
    <property type="entry name" value="RNA-BINDING ASCH DOMAIN PROTEIN"/>
    <property type="match status" value="1"/>
</dbReference>